<dbReference type="Pfam" id="PF00704">
    <property type="entry name" value="Glyco_hydro_18"/>
    <property type="match status" value="1"/>
</dbReference>
<dbReference type="CDD" id="cd02879">
    <property type="entry name" value="GH18_plant_chitinase_class_V"/>
    <property type="match status" value="1"/>
</dbReference>
<comment type="similarity">
    <text evidence="1">Belongs to the glycosyl hydrolase 18 family. Chitinase class V subfamily.</text>
</comment>
<dbReference type="SUPFAM" id="SSF54556">
    <property type="entry name" value="Chitinase insertion domain"/>
    <property type="match status" value="1"/>
</dbReference>
<feature type="signal peptide" evidence="8">
    <location>
        <begin position="1"/>
        <end position="27"/>
    </location>
</feature>
<dbReference type="InterPro" id="IPR011583">
    <property type="entry name" value="Chitinase_II/V-like_cat"/>
</dbReference>
<dbReference type="EMBL" id="JXTB01000506">
    <property type="protein sequence ID" value="PON38080.1"/>
    <property type="molecule type" value="Genomic_DNA"/>
</dbReference>
<keyword evidence="5 6" id="KW-0326">Glycosidase</keyword>
<dbReference type="GO" id="GO:0008061">
    <property type="term" value="F:chitin binding"/>
    <property type="evidence" value="ECO:0007669"/>
    <property type="project" value="InterPro"/>
</dbReference>
<evidence type="ECO:0000256" key="5">
    <source>
        <dbReference type="ARBA" id="ARBA00023295"/>
    </source>
</evidence>
<evidence type="ECO:0000313" key="10">
    <source>
        <dbReference type="EMBL" id="PON38080.1"/>
    </source>
</evidence>
<dbReference type="PANTHER" id="PTHR11177:SF317">
    <property type="entry name" value="CHITINASE 12-RELATED"/>
    <property type="match status" value="1"/>
</dbReference>
<evidence type="ECO:0000256" key="7">
    <source>
        <dbReference type="SAM" id="MobiDB-lite"/>
    </source>
</evidence>
<dbReference type="PROSITE" id="PS51910">
    <property type="entry name" value="GH18_2"/>
    <property type="match status" value="1"/>
</dbReference>
<dbReference type="SUPFAM" id="SSF51445">
    <property type="entry name" value="(Trans)glycosidases"/>
    <property type="match status" value="1"/>
</dbReference>
<proteinExistence type="inferred from homology"/>
<reference evidence="11" key="1">
    <citation type="submission" date="2016-06" db="EMBL/GenBank/DDBJ databases">
        <title>Parallel loss of symbiosis genes in relatives of nitrogen-fixing non-legume Parasponia.</title>
        <authorList>
            <person name="Van Velzen R."/>
            <person name="Holmer R."/>
            <person name="Bu F."/>
            <person name="Rutten L."/>
            <person name="Van Zeijl A."/>
            <person name="Liu W."/>
            <person name="Santuari L."/>
            <person name="Cao Q."/>
            <person name="Sharma T."/>
            <person name="Shen D."/>
            <person name="Roswanjaya Y."/>
            <person name="Wardhani T."/>
            <person name="Kalhor M.S."/>
            <person name="Jansen J."/>
            <person name="Van den Hoogen J."/>
            <person name="Gungor B."/>
            <person name="Hartog M."/>
            <person name="Hontelez J."/>
            <person name="Verver J."/>
            <person name="Yang W.-C."/>
            <person name="Schijlen E."/>
            <person name="Repin R."/>
            <person name="Schilthuizen M."/>
            <person name="Schranz E."/>
            <person name="Heidstra R."/>
            <person name="Miyata K."/>
            <person name="Fedorova E."/>
            <person name="Kohlen W."/>
            <person name="Bisseling T."/>
            <person name="Smit S."/>
            <person name="Geurts R."/>
        </authorList>
    </citation>
    <scope>NUCLEOTIDE SEQUENCE [LARGE SCALE GENOMIC DNA]</scope>
    <source>
        <strain evidence="11">cv. WU1-14</strain>
    </source>
</reference>
<gene>
    <name evidence="10" type="ORF">PanWU01x14_315180</name>
</gene>
<comment type="caution">
    <text evidence="10">The sequence shown here is derived from an EMBL/GenBank/DDBJ whole genome shotgun (WGS) entry which is preliminary data.</text>
</comment>
<dbReference type="InterPro" id="IPR001579">
    <property type="entry name" value="Glyco_hydro_18_chit_AS"/>
</dbReference>
<evidence type="ECO:0000313" key="11">
    <source>
        <dbReference type="Proteomes" id="UP000237105"/>
    </source>
</evidence>
<dbReference type="InterPro" id="IPR001223">
    <property type="entry name" value="Glyco_hydro18_cat"/>
</dbReference>
<evidence type="ECO:0000256" key="3">
    <source>
        <dbReference type="ARBA" id="ARBA00022801"/>
    </source>
</evidence>
<keyword evidence="11" id="KW-1185">Reference proteome</keyword>
<dbReference type="AlphaFoldDB" id="A0A2P5ANI0"/>
<evidence type="ECO:0000256" key="4">
    <source>
        <dbReference type="ARBA" id="ARBA00023180"/>
    </source>
</evidence>
<keyword evidence="2 8" id="KW-0732">Signal</keyword>
<evidence type="ECO:0000256" key="1">
    <source>
        <dbReference type="ARBA" id="ARBA00008682"/>
    </source>
</evidence>
<dbReference type="InterPro" id="IPR017853">
    <property type="entry name" value="GH"/>
</dbReference>
<dbReference type="InterPro" id="IPR050314">
    <property type="entry name" value="Glycosyl_Hydrlase_18"/>
</dbReference>
<protein>
    <submittedName>
        <fullName evidence="10">1,4-alpha-glucan-branching enzyme</fullName>
    </submittedName>
</protein>
<dbReference type="Proteomes" id="UP000237105">
    <property type="component" value="Unassembled WGS sequence"/>
</dbReference>
<feature type="domain" description="GH18" evidence="9">
    <location>
        <begin position="166"/>
        <end position="508"/>
    </location>
</feature>
<feature type="chain" id="PRO_5015201553" evidence="8">
    <location>
        <begin position="28"/>
        <end position="509"/>
    </location>
</feature>
<dbReference type="OrthoDB" id="76388at2759"/>
<name>A0A2P5ANI0_PARAD</name>
<dbReference type="Gene3D" id="3.10.50.10">
    <property type="match status" value="1"/>
</dbReference>
<feature type="region of interest" description="Disordered" evidence="7">
    <location>
        <begin position="46"/>
        <end position="129"/>
    </location>
</feature>
<keyword evidence="4" id="KW-0325">Glycoprotein</keyword>
<keyword evidence="3 6" id="KW-0378">Hydrolase</keyword>
<dbReference type="Gene3D" id="3.20.20.80">
    <property type="entry name" value="Glycosidases"/>
    <property type="match status" value="1"/>
</dbReference>
<sequence>MALLNLVPRYSCLVIVVFHSTVANSLSFIPPCPPYCPPGHPFSDDPYPSLPTSPATLSLPESPGPAPESFLIEPTSPVASDPLPVYSPGAAPETFPVEPTSPIASDPFPVHSPGPAPESFPVEPLSPAEPPLPVDLPLPDPDYHKPVKKPLVSHPYDPVCRRPRRGVRAAYWPSFGSSAASTIDTSYFTHIYYAFLLPEPETYRLNITSNDLARIPEFINSLRTRYPPVKTLLSIGGGGNDPKVFSKMASSRATRRAFIGSTIEVARQFGFDGVDLDWEFPANDEDMENLALLYKEWRGALTFDSIISRKPSLLLTSAVYFASRFLFDEPRSYPGQVMSQYLDWVSPMCFDYHGSWENFTGLQSALYDPNSNISTVFGIRSWLESGIPAHKIVMGLPLYGRTWRLRDPNVTGVGAPAVGVGPGEGVLVYYQIVDFNEKNKAVVAFDWQAKSFYSYAGDSWVGYEDVDSIGLKVRFAKTLNLGGYFFWALGQDKEWALSRQASNTWNGWW</sequence>
<dbReference type="GO" id="GO:0006032">
    <property type="term" value="P:chitin catabolic process"/>
    <property type="evidence" value="ECO:0007669"/>
    <property type="project" value="TreeGrafter"/>
</dbReference>
<dbReference type="InterPro" id="IPR029070">
    <property type="entry name" value="Chitinase_insertion_sf"/>
</dbReference>
<dbReference type="PANTHER" id="PTHR11177">
    <property type="entry name" value="CHITINASE"/>
    <property type="match status" value="1"/>
</dbReference>
<dbReference type="GO" id="GO:0004568">
    <property type="term" value="F:chitinase activity"/>
    <property type="evidence" value="ECO:0007669"/>
    <property type="project" value="TreeGrafter"/>
</dbReference>
<evidence type="ECO:0000256" key="2">
    <source>
        <dbReference type="ARBA" id="ARBA00022729"/>
    </source>
</evidence>
<dbReference type="STRING" id="3476.A0A2P5ANI0"/>
<dbReference type="SMART" id="SM00636">
    <property type="entry name" value="Glyco_18"/>
    <property type="match status" value="1"/>
</dbReference>
<dbReference type="GO" id="GO:0005576">
    <property type="term" value="C:extracellular region"/>
    <property type="evidence" value="ECO:0007669"/>
    <property type="project" value="TreeGrafter"/>
</dbReference>
<dbReference type="PROSITE" id="PS01095">
    <property type="entry name" value="GH18_1"/>
    <property type="match status" value="1"/>
</dbReference>
<organism evidence="10 11">
    <name type="scientific">Parasponia andersonii</name>
    <name type="common">Sponia andersonii</name>
    <dbReference type="NCBI Taxonomy" id="3476"/>
    <lineage>
        <taxon>Eukaryota</taxon>
        <taxon>Viridiplantae</taxon>
        <taxon>Streptophyta</taxon>
        <taxon>Embryophyta</taxon>
        <taxon>Tracheophyta</taxon>
        <taxon>Spermatophyta</taxon>
        <taxon>Magnoliopsida</taxon>
        <taxon>eudicotyledons</taxon>
        <taxon>Gunneridae</taxon>
        <taxon>Pentapetalae</taxon>
        <taxon>rosids</taxon>
        <taxon>fabids</taxon>
        <taxon>Rosales</taxon>
        <taxon>Cannabaceae</taxon>
        <taxon>Parasponia</taxon>
    </lineage>
</organism>
<evidence type="ECO:0000259" key="9">
    <source>
        <dbReference type="PROSITE" id="PS51910"/>
    </source>
</evidence>
<evidence type="ECO:0000256" key="8">
    <source>
        <dbReference type="SAM" id="SignalP"/>
    </source>
</evidence>
<evidence type="ECO:0000256" key="6">
    <source>
        <dbReference type="RuleBase" id="RU000489"/>
    </source>
</evidence>
<dbReference type="GO" id="GO:0005975">
    <property type="term" value="P:carbohydrate metabolic process"/>
    <property type="evidence" value="ECO:0007669"/>
    <property type="project" value="InterPro"/>
</dbReference>
<accession>A0A2P5ANI0</accession>
<dbReference type="FunFam" id="3.10.50.10:FF:000003">
    <property type="entry name" value="Class V chitinase CHIT5b"/>
    <property type="match status" value="1"/>
</dbReference>